<dbReference type="AlphaFoldDB" id="A0A9Q3F4R5"/>
<dbReference type="InterPro" id="IPR051320">
    <property type="entry name" value="Viral_Replic_Matur_Polypro"/>
</dbReference>
<dbReference type="OrthoDB" id="2743851at2759"/>
<dbReference type="EMBL" id="AVOT02037767">
    <property type="protein sequence ID" value="MBW0532489.1"/>
    <property type="molecule type" value="Genomic_DNA"/>
</dbReference>
<dbReference type="Pfam" id="PF00078">
    <property type="entry name" value="RVT_1"/>
    <property type="match status" value="1"/>
</dbReference>
<organism evidence="2 3">
    <name type="scientific">Austropuccinia psidii MF-1</name>
    <dbReference type="NCBI Taxonomy" id="1389203"/>
    <lineage>
        <taxon>Eukaryota</taxon>
        <taxon>Fungi</taxon>
        <taxon>Dikarya</taxon>
        <taxon>Basidiomycota</taxon>
        <taxon>Pucciniomycotina</taxon>
        <taxon>Pucciniomycetes</taxon>
        <taxon>Pucciniales</taxon>
        <taxon>Sphaerophragmiaceae</taxon>
        <taxon>Austropuccinia</taxon>
    </lineage>
</organism>
<proteinExistence type="predicted"/>
<dbReference type="Gene3D" id="3.30.70.270">
    <property type="match status" value="2"/>
</dbReference>
<dbReference type="Gene3D" id="3.10.10.10">
    <property type="entry name" value="HIV Type 1 Reverse Transcriptase, subunit A, domain 1"/>
    <property type="match status" value="1"/>
</dbReference>
<dbReference type="CDD" id="cd01647">
    <property type="entry name" value="RT_LTR"/>
    <property type="match status" value="1"/>
</dbReference>
<accession>A0A9Q3F4R5</accession>
<feature type="domain" description="Reverse transcriptase" evidence="1">
    <location>
        <begin position="1"/>
        <end position="114"/>
    </location>
</feature>
<dbReference type="PANTHER" id="PTHR33064:SF37">
    <property type="entry name" value="RIBONUCLEASE H"/>
    <property type="match status" value="1"/>
</dbReference>
<dbReference type="InterPro" id="IPR043128">
    <property type="entry name" value="Rev_trsase/Diguanyl_cyclase"/>
</dbReference>
<sequence length="203" mass="23388">MDALKGFHQNVLTPKSKKLLRIITHCGIYEYLRMPFGIKNAPSHYQRMINTIFPTELSKGWLIIYIDNIIICSDSWSLHLEILARLLHKVTEVNMKISLEKCNFCVEELKALGHFVSGLSLGIDKNKAVGVLLNPIPQNKKETMSFLEFSSYYRQHLKGFAILAKALYRICDQQTVFEMTQERIKAYEKIKNTPTEAPLLLMP</sequence>
<name>A0A9Q3F4R5_9BASI</name>
<comment type="caution">
    <text evidence="2">The sequence shown here is derived from an EMBL/GenBank/DDBJ whole genome shotgun (WGS) entry which is preliminary data.</text>
</comment>
<evidence type="ECO:0000259" key="1">
    <source>
        <dbReference type="Pfam" id="PF00078"/>
    </source>
</evidence>
<protein>
    <recommendedName>
        <fullName evidence="1">Reverse transcriptase domain-containing protein</fullName>
    </recommendedName>
</protein>
<evidence type="ECO:0000313" key="2">
    <source>
        <dbReference type="EMBL" id="MBW0532489.1"/>
    </source>
</evidence>
<dbReference type="Proteomes" id="UP000765509">
    <property type="component" value="Unassembled WGS sequence"/>
</dbReference>
<dbReference type="InterPro" id="IPR043502">
    <property type="entry name" value="DNA/RNA_pol_sf"/>
</dbReference>
<dbReference type="PANTHER" id="PTHR33064">
    <property type="entry name" value="POL PROTEIN"/>
    <property type="match status" value="1"/>
</dbReference>
<reference evidence="2" key="1">
    <citation type="submission" date="2021-03" db="EMBL/GenBank/DDBJ databases">
        <title>Draft genome sequence of rust myrtle Austropuccinia psidii MF-1, a brazilian biotype.</title>
        <authorList>
            <person name="Quecine M.C."/>
            <person name="Pachon D.M.R."/>
            <person name="Bonatelli M.L."/>
            <person name="Correr F.H."/>
            <person name="Franceschini L.M."/>
            <person name="Leite T.F."/>
            <person name="Margarido G.R.A."/>
            <person name="Almeida C.A."/>
            <person name="Ferrarezi J.A."/>
            <person name="Labate C.A."/>
        </authorList>
    </citation>
    <scope>NUCLEOTIDE SEQUENCE</scope>
    <source>
        <strain evidence="2">MF-1</strain>
    </source>
</reference>
<dbReference type="InterPro" id="IPR000477">
    <property type="entry name" value="RT_dom"/>
</dbReference>
<dbReference type="SUPFAM" id="SSF56672">
    <property type="entry name" value="DNA/RNA polymerases"/>
    <property type="match status" value="1"/>
</dbReference>
<gene>
    <name evidence="2" type="ORF">O181_072204</name>
</gene>
<evidence type="ECO:0000313" key="3">
    <source>
        <dbReference type="Proteomes" id="UP000765509"/>
    </source>
</evidence>
<keyword evidence="3" id="KW-1185">Reference proteome</keyword>